<dbReference type="EMBL" id="BTSX01000001">
    <property type="protein sequence ID" value="GMS80637.1"/>
    <property type="molecule type" value="Genomic_DNA"/>
</dbReference>
<name>A0AAV5SBG5_9BILA</name>
<evidence type="ECO:0000313" key="1">
    <source>
        <dbReference type="EMBL" id="GMS80637.1"/>
    </source>
</evidence>
<gene>
    <name evidence="1" type="ORF">PENTCL1PPCAC_2812</name>
</gene>
<dbReference type="AlphaFoldDB" id="A0AAV5SBG5"/>
<organism evidence="1 2">
    <name type="scientific">Pristionchus entomophagus</name>
    <dbReference type="NCBI Taxonomy" id="358040"/>
    <lineage>
        <taxon>Eukaryota</taxon>
        <taxon>Metazoa</taxon>
        <taxon>Ecdysozoa</taxon>
        <taxon>Nematoda</taxon>
        <taxon>Chromadorea</taxon>
        <taxon>Rhabditida</taxon>
        <taxon>Rhabditina</taxon>
        <taxon>Diplogasteromorpha</taxon>
        <taxon>Diplogasteroidea</taxon>
        <taxon>Neodiplogasteridae</taxon>
        <taxon>Pristionchus</taxon>
    </lineage>
</organism>
<comment type="caution">
    <text evidence="1">The sequence shown here is derived from an EMBL/GenBank/DDBJ whole genome shotgun (WGS) entry which is preliminary data.</text>
</comment>
<protein>
    <submittedName>
        <fullName evidence="1">Uncharacterized protein</fullName>
    </submittedName>
</protein>
<feature type="non-terminal residue" evidence="1">
    <location>
        <position position="1"/>
    </location>
</feature>
<feature type="non-terminal residue" evidence="1">
    <location>
        <position position="67"/>
    </location>
</feature>
<evidence type="ECO:0000313" key="2">
    <source>
        <dbReference type="Proteomes" id="UP001432027"/>
    </source>
</evidence>
<keyword evidence="2" id="KW-1185">Reference proteome</keyword>
<reference evidence="1" key="1">
    <citation type="submission" date="2023-10" db="EMBL/GenBank/DDBJ databases">
        <title>Genome assembly of Pristionchus species.</title>
        <authorList>
            <person name="Yoshida K."/>
            <person name="Sommer R.J."/>
        </authorList>
    </citation>
    <scope>NUCLEOTIDE SEQUENCE</scope>
    <source>
        <strain evidence="1">RS0144</strain>
    </source>
</reference>
<accession>A0AAV5SBG5</accession>
<dbReference type="Proteomes" id="UP001432027">
    <property type="component" value="Unassembled WGS sequence"/>
</dbReference>
<sequence length="67" mass="7983">QLYTPISGIMPLIPLEKLEGKPLTDYIQAELEKEENEFTALRDANRQRWNEFTKEESYITLLRRKLT</sequence>
<proteinExistence type="predicted"/>